<evidence type="ECO:0000313" key="1">
    <source>
        <dbReference type="EMBL" id="EEF40998.1"/>
    </source>
</evidence>
<gene>
    <name evidence="1" type="ORF">RCOM_0652590</name>
</gene>
<name>B9S5R1_RICCO</name>
<protein>
    <submittedName>
        <fullName evidence="1">Uncharacterized protein</fullName>
    </submittedName>
</protein>
<accession>B9S5R1</accession>
<sequence length="58" mass="6950">MPFTWLTFETNHREIHIQLYQQNNAPLQYQNSAPLHQRQIPIHRYLSITPLTTARAYS</sequence>
<reference evidence="2" key="1">
    <citation type="journal article" date="2010" name="Nat. Biotechnol.">
        <title>Draft genome sequence of the oilseed species Ricinus communis.</title>
        <authorList>
            <person name="Chan A.P."/>
            <person name="Crabtree J."/>
            <person name="Zhao Q."/>
            <person name="Lorenzi H."/>
            <person name="Orvis J."/>
            <person name="Puiu D."/>
            <person name="Melake-Berhan A."/>
            <person name="Jones K.M."/>
            <person name="Redman J."/>
            <person name="Chen G."/>
            <person name="Cahoon E.B."/>
            <person name="Gedil M."/>
            <person name="Stanke M."/>
            <person name="Haas B.J."/>
            <person name="Wortman J.R."/>
            <person name="Fraser-Liggett C.M."/>
            <person name="Ravel J."/>
            <person name="Rabinowicz P.D."/>
        </authorList>
    </citation>
    <scope>NUCLEOTIDE SEQUENCE [LARGE SCALE GENOMIC DNA]</scope>
    <source>
        <strain evidence="2">cv. Hale</strain>
    </source>
</reference>
<organism evidence="1 2">
    <name type="scientific">Ricinus communis</name>
    <name type="common">Castor bean</name>
    <dbReference type="NCBI Taxonomy" id="3988"/>
    <lineage>
        <taxon>Eukaryota</taxon>
        <taxon>Viridiplantae</taxon>
        <taxon>Streptophyta</taxon>
        <taxon>Embryophyta</taxon>
        <taxon>Tracheophyta</taxon>
        <taxon>Spermatophyta</taxon>
        <taxon>Magnoliopsida</taxon>
        <taxon>eudicotyledons</taxon>
        <taxon>Gunneridae</taxon>
        <taxon>Pentapetalae</taxon>
        <taxon>rosids</taxon>
        <taxon>fabids</taxon>
        <taxon>Malpighiales</taxon>
        <taxon>Euphorbiaceae</taxon>
        <taxon>Acalyphoideae</taxon>
        <taxon>Acalypheae</taxon>
        <taxon>Ricinus</taxon>
    </lineage>
</organism>
<dbReference type="EMBL" id="EQ973876">
    <property type="protein sequence ID" value="EEF40998.1"/>
    <property type="molecule type" value="Genomic_DNA"/>
</dbReference>
<dbReference type="InParanoid" id="B9S5R1"/>
<dbReference type="AlphaFoldDB" id="B9S5R1"/>
<keyword evidence="2" id="KW-1185">Reference proteome</keyword>
<dbReference type="Proteomes" id="UP000008311">
    <property type="component" value="Unassembled WGS sequence"/>
</dbReference>
<proteinExistence type="predicted"/>
<evidence type="ECO:0000313" key="2">
    <source>
        <dbReference type="Proteomes" id="UP000008311"/>
    </source>
</evidence>